<dbReference type="PANTHER" id="PTHR16291">
    <property type="entry name" value="NUCLEAR CAP-BINDING PROTEIN SUBUNIT 3"/>
    <property type="match status" value="1"/>
</dbReference>
<dbReference type="EMBL" id="AFWA02000010">
    <property type="protein sequence ID" value="EMR08466.1"/>
    <property type="molecule type" value="Genomic_DNA"/>
</dbReference>
<keyword evidence="2" id="KW-1185">Reference proteome</keyword>
<dbReference type="eggNOG" id="ENOG502S34X">
    <property type="taxonomic scope" value="Eukaryota"/>
</dbReference>
<protein>
    <recommendedName>
        <fullName evidence="3">Nuclear cap-binding protein subunit 3</fullName>
    </recommendedName>
</protein>
<comment type="caution">
    <text evidence="1">The sequence shown here is derived from an EMBL/GenBank/DDBJ whole genome shotgun (WGS) entry which is preliminary data.</text>
</comment>
<dbReference type="InterPro" id="IPR019416">
    <property type="entry name" value="NCBP3"/>
</dbReference>
<dbReference type="GeneID" id="19896981"/>
<dbReference type="STRING" id="1069680.M7NMW0"/>
<dbReference type="AlphaFoldDB" id="M7NMW0"/>
<evidence type="ECO:0000313" key="2">
    <source>
        <dbReference type="Proteomes" id="UP000011958"/>
    </source>
</evidence>
<sequence>MILDENEEMELGIDDVEMDHEGENECKELDISLDEPRNVTKNKNGVAYNFKELGIQKNEFLNEVRPEALYLKGVDQMSTDDVKKYCITYYPTVSPSIEWIDDSSCNLVYSDASTALSVLSSISCFKVDTLYTSSLVPAKTCLKYNNAQLFIRHSSTSDKKTPGARERSRWYLFHPHPSEKRYISYRRKQNTSRRFSPYKYSRDQSNLEVNFLSKKDRPVLSSTLHDSSFLHSDCDRQTSENSLSLTSTSLKSNIELFPEKLANLTSNELFPKKLMKLNHRKISSEESNEVSHKELFPEKLNFQRHVSYFSSNNTTIEKTPFILNIKGSSKRRNKATDMF</sequence>
<dbReference type="Pfam" id="PF10309">
    <property type="entry name" value="NCBP3"/>
    <property type="match status" value="1"/>
</dbReference>
<dbReference type="PANTHER" id="PTHR16291:SF0">
    <property type="entry name" value="NUCLEAR CAP-BINDING PROTEIN SUBUNIT 3"/>
    <property type="match status" value="1"/>
</dbReference>
<evidence type="ECO:0000313" key="1">
    <source>
        <dbReference type="EMBL" id="EMR08466.1"/>
    </source>
</evidence>
<reference evidence="2" key="1">
    <citation type="journal article" date="2016" name="Nat. Commun.">
        <title>Genome analysis of three Pneumocystis species reveals adaptation mechanisms to life exclusively in mammalian hosts.</title>
        <authorList>
            <person name="Ma L."/>
            <person name="Chen Z."/>
            <person name="Huang D.W."/>
            <person name="Kutty G."/>
            <person name="Ishihara M."/>
            <person name="Wang H."/>
            <person name="Abouelleil A."/>
            <person name="Bishop L."/>
            <person name="Davey E."/>
            <person name="Deng R."/>
            <person name="Deng X."/>
            <person name="Fan L."/>
            <person name="Fantoni G."/>
            <person name="Fitzgerald M."/>
            <person name="Gogineni E."/>
            <person name="Goldberg J.M."/>
            <person name="Handley G."/>
            <person name="Hu X."/>
            <person name="Huber C."/>
            <person name="Jiao X."/>
            <person name="Jones K."/>
            <person name="Levin J.Z."/>
            <person name="Liu Y."/>
            <person name="Macdonald P."/>
            <person name="Melnikov A."/>
            <person name="Raley C."/>
            <person name="Sassi M."/>
            <person name="Sherman B.T."/>
            <person name="Song X."/>
            <person name="Sykes S."/>
            <person name="Tran B."/>
            <person name="Walsh L."/>
            <person name="Xia Y."/>
            <person name="Yang J."/>
            <person name="Young S."/>
            <person name="Zeng Q."/>
            <person name="Zheng X."/>
            <person name="Stephens R."/>
            <person name="Nusbaum C."/>
            <person name="Birren B.W."/>
            <person name="Azadi P."/>
            <person name="Lempicki R.A."/>
            <person name="Cuomo C.A."/>
            <person name="Kovacs J.A."/>
        </authorList>
    </citation>
    <scope>NUCLEOTIDE SEQUENCE [LARGE SCALE GENOMIC DNA]</scope>
    <source>
        <strain evidence="2">B123</strain>
    </source>
</reference>
<dbReference type="OrthoDB" id="422106at2759"/>
<dbReference type="VEuPathDB" id="FungiDB:PNEG_03294"/>
<dbReference type="Proteomes" id="UP000011958">
    <property type="component" value="Unassembled WGS sequence"/>
</dbReference>
<dbReference type="HOGENOM" id="CLU_819200_0_0_1"/>
<gene>
    <name evidence="1" type="ORF">PNEG_03294</name>
</gene>
<dbReference type="GO" id="GO:0003729">
    <property type="term" value="F:mRNA binding"/>
    <property type="evidence" value="ECO:0007669"/>
    <property type="project" value="InterPro"/>
</dbReference>
<organism evidence="1 2">
    <name type="scientific">Pneumocystis murina (strain B123)</name>
    <name type="common">Mouse pneumocystis pneumonia agent</name>
    <name type="synonym">Pneumocystis carinii f. sp. muris</name>
    <dbReference type="NCBI Taxonomy" id="1069680"/>
    <lineage>
        <taxon>Eukaryota</taxon>
        <taxon>Fungi</taxon>
        <taxon>Dikarya</taxon>
        <taxon>Ascomycota</taxon>
        <taxon>Taphrinomycotina</taxon>
        <taxon>Pneumocystomycetes</taxon>
        <taxon>Pneumocystaceae</taxon>
        <taxon>Pneumocystis</taxon>
    </lineage>
</organism>
<dbReference type="GO" id="GO:0000340">
    <property type="term" value="F:RNA 7-methylguanosine cap binding"/>
    <property type="evidence" value="ECO:0007669"/>
    <property type="project" value="InterPro"/>
</dbReference>
<dbReference type="GO" id="GO:0005634">
    <property type="term" value="C:nucleus"/>
    <property type="evidence" value="ECO:0007669"/>
    <property type="project" value="TreeGrafter"/>
</dbReference>
<dbReference type="RefSeq" id="XP_007875369.1">
    <property type="nucleotide sequence ID" value="XM_007877178.1"/>
</dbReference>
<proteinExistence type="predicted"/>
<accession>M7NMW0</accession>
<evidence type="ECO:0008006" key="3">
    <source>
        <dbReference type="Google" id="ProtNLM"/>
    </source>
</evidence>
<name>M7NMW0_PNEMU</name>